<sequence length="379" mass="42509">MTSWLKIEVTLPDKEEVLKMARMLKMKDTDTVVGKLIRLWAWADLQTVDGGRMGTSEAHIDRTVCCKGFAHALRAVGWLTGVDDELCFPNFARHNGETAKARAESARRMAKSRILAQHVQSLQGDGSVTEKGDEQVQRKSNECDGVVAKKVQRFSGDGDAGVADFSQRKAQTEEEYIGNKVRGREIPRCMEEAPPEDVLSPPPPVSLKLVTGENGELEPEFVAFVGWAKSLRPGWDAGRLSRRERTAAVRAFLELERPLSELERTAVPAYLEHEPPDGSKFDYPRDRELLFSRLGEVVQKAVAWFRRTGRRCPSEVERTREEAARRRAENARLAAQREAMSPEVLIEQINGLRVAIGSPLLTEVEMEKIRKGERLHGDA</sequence>
<gene>
    <name evidence="2" type="ORF">PYTT_2215</name>
</gene>
<evidence type="ECO:0000313" key="2">
    <source>
        <dbReference type="EMBL" id="SEH97444.1"/>
    </source>
</evidence>
<protein>
    <submittedName>
        <fullName evidence="2">Uncharacterized protein</fullName>
    </submittedName>
</protein>
<reference evidence="3" key="1">
    <citation type="submission" date="2016-09" db="EMBL/GenBank/DDBJ databases">
        <authorList>
            <person name="Koehorst J."/>
        </authorList>
    </citation>
    <scope>NUCLEOTIDE SEQUENCE [LARGE SCALE GENOMIC DNA]</scope>
</reference>
<evidence type="ECO:0000313" key="3">
    <source>
        <dbReference type="Proteomes" id="UP000176204"/>
    </source>
</evidence>
<name>A0A1H6MGK5_9BACT</name>
<feature type="compositionally biased region" description="Basic and acidic residues" evidence="1">
    <location>
        <begin position="128"/>
        <end position="140"/>
    </location>
</feature>
<dbReference type="KEGG" id="agl:PYTT_2215"/>
<evidence type="ECO:0000256" key="1">
    <source>
        <dbReference type="SAM" id="MobiDB-lite"/>
    </source>
</evidence>
<accession>A0A1H6MGK5</accession>
<organism evidence="2 3">
    <name type="scientific">Akkermansia glycaniphila</name>
    <dbReference type="NCBI Taxonomy" id="1679444"/>
    <lineage>
        <taxon>Bacteria</taxon>
        <taxon>Pseudomonadati</taxon>
        <taxon>Verrucomicrobiota</taxon>
        <taxon>Verrucomicrobiia</taxon>
        <taxon>Verrucomicrobiales</taxon>
        <taxon>Akkermansiaceae</taxon>
        <taxon>Akkermansia</taxon>
    </lineage>
</organism>
<dbReference type="RefSeq" id="WP_067776694.1">
    <property type="nucleotide sequence ID" value="NZ_LIGX01000030.1"/>
</dbReference>
<proteinExistence type="predicted"/>
<dbReference type="OrthoDB" id="6630498at2"/>
<dbReference type="Proteomes" id="UP000176204">
    <property type="component" value="Chromosome I"/>
</dbReference>
<dbReference type="AlphaFoldDB" id="A0A1H6MGK5"/>
<keyword evidence="3" id="KW-1185">Reference proteome</keyword>
<feature type="region of interest" description="Disordered" evidence="1">
    <location>
        <begin position="120"/>
        <end position="140"/>
    </location>
</feature>
<dbReference type="EMBL" id="LT629973">
    <property type="protein sequence ID" value="SEH97444.1"/>
    <property type="molecule type" value="Genomic_DNA"/>
</dbReference>
<dbReference type="STRING" id="1679444.PYTT_2215"/>